<comment type="caution">
    <text evidence="2">The sequence shown here is derived from an EMBL/GenBank/DDBJ whole genome shotgun (WGS) entry which is preliminary data.</text>
</comment>
<keyword evidence="1" id="KW-0732">Signal</keyword>
<protein>
    <recommendedName>
        <fullName evidence="4">Glycine-rich protein</fullName>
    </recommendedName>
</protein>
<feature type="signal peptide" evidence="1">
    <location>
        <begin position="1"/>
        <end position="23"/>
    </location>
</feature>
<gene>
    <name evidence="2" type="ORF">QE152_g26510</name>
</gene>
<dbReference type="EMBL" id="JASPKY010000306">
    <property type="protein sequence ID" value="KAK9709608.1"/>
    <property type="molecule type" value="Genomic_DNA"/>
</dbReference>
<evidence type="ECO:0000313" key="3">
    <source>
        <dbReference type="Proteomes" id="UP001458880"/>
    </source>
</evidence>
<feature type="chain" id="PRO_5043945954" description="Glycine-rich protein" evidence="1">
    <location>
        <begin position="24"/>
        <end position="112"/>
    </location>
</feature>
<evidence type="ECO:0000313" key="2">
    <source>
        <dbReference type="EMBL" id="KAK9709608.1"/>
    </source>
</evidence>
<keyword evidence="3" id="KW-1185">Reference proteome</keyword>
<reference evidence="2 3" key="1">
    <citation type="journal article" date="2024" name="BMC Genomics">
        <title>De novo assembly and annotation of Popillia japonica's genome with initial clues to its potential as an invasive pest.</title>
        <authorList>
            <person name="Cucini C."/>
            <person name="Boschi S."/>
            <person name="Funari R."/>
            <person name="Cardaioli E."/>
            <person name="Iannotti N."/>
            <person name="Marturano G."/>
            <person name="Paoli F."/>
            <person name="Bruttini M."/>
            <person name="Carapelli A."/>
            <person name="Frati F."/>
            <person name="Nardi F."/>
        </authorList>
    </citation>
    <scope>NUCLEOTIDE SEQUENCE [LARGE SCALE GENOMIC DNA]</scope>
    <source>
        <strain evidence="2">DMR45628</strain>
    </source>
</reference>
<evidence type="ECO:0000256" key="1">
    <source>
        <dbReference type="SAM" id="SignalP"/>
    </source>
</evidence>
<dbReference type="AlphaFoldDB" id="A0AAW1JYG8"/>
<proteinExistence type="predicted"/>
<accession>A0AAW1JYG8</accession>
<name>A0AAW1JYG8_POPJA</name>
<sequence length="112" mass="11318">MGLFIGFTIGLFILFQSCGFAGGTTFGPPGPLIIFGGGTKLGALNGTFWKTGGGPPKFWNGAWMLGNIGGIFGMGTWGGDPLGSGHNWGGASGSEFSGSSKGIITGSVTWYC</sequence>
<organism evidence="2 3">
    <name type="scientific">Popillia japonica</name>
    <name type="common">Japanese beetle</name>
    <dbReference type="NCBI Taxonomy" id="7064"/>
    <lineage>
        <taxon>Eukaryota</taxon>
        <taxon>Metazoa</taxon>
        <taxon>Ecdysozoa</taxon>
        <taxon>Arthropoda</taxon>
        <taxon>Hexapoda</taxon>
        <taxon>Insecta</taxon>
        <taxon>Pterygota</taxon>
        <taxon>Neoptera</taxon>
        <taxon>Endopterygota</taxon>
        <taxon>Coleoptera</taxon>
        <taxon>Polyphaga</taxon>
        <taxon>Scarabaeiformia</taxon>
        <taxon>Scarabaeidae</taxon>
        <taxon>Rutelinae</taxon>
        <taxon>Popillia</taxon>
    </lineage>
</organism>
<evidence type="ECO:0008006" key="4">
    <source>
        <dbReference type="Google" id="ProtNLM"/>
    </source>
</evidence>
<dbReference type="Proteomes" id="UP001458880">
    <property type="component" value="Unassembled WGS sequence"/>
</dbReference>